<evidence type="ECO:0000313" key="1">
    <source>
        <dbReference type="EMBL" id="MFC6760940.1"/>
    </source>
</evidence>
<proteinExistence type="predicted"/>
<dbReference type="EMBL" id="JBHSWG010000001">
    <property type="protein sequence ID" value="MFC6760940.1"/>
    <property type="molecule type" value="Genomic_DNA"/>
</dbReference>
<gene>
    <name evidence="1" type="ORF">ACFQFQ_17935</name>
</gene>
<name>A0ABW2B5C3_9RHOB</name>
<organism evidence="1 2">
    <name type="scientific">Sulfitobacter porphyrae</name>
    <dbReference type="NCBI Taxonomy" id="1246864"/>
    <lineage>
        <taxon>Bacteria</taxon>
        <taxon>Pseudomonadati</taxon>
        <taxon>Pseudomonadota</taxon>
        <taxon>Alphaproteobacteria</taxon>
        <taxon>Rhodobacterales</taxon>
        <taxon>Roseobacteraceae</taxon>
        <taxon>Sulfitobacter</taxon>
    </lineage>
</organism>
<keyword evidence="2" id="KW-1185">Reference proteome</keyword>
<protein>
    <submittedName>
        <fullName evidence="1">Uncharacterized protein</fullName>
    </submittedName>
</protein>
<comment type="caution">
    <text evidence="1">The sequence shown here is derived from an EMBL/GenBank/DDBJ whole genome shotgun (WGS) entry which is preliminary data.</text>
</comment>
<sequence>MGFTWDVPLHRHLRQIRAQAGYGAAAERLETLGDALLSTPGNTWYGEIANGV</sequence>
<evidence type="ECO:0000313" key="2">
    <source>
        <dbReference type="Proteomes" id="UP001596353"/>
    </source>
</evidence>
<accession>A0ABW2B5C3</accession>
<dbReference type="Proteomes" id="UP001596353">
    <property type="component" value="Unassembled WGS sequence"/>
</dbReference>
<reference evidence="2" key="1">
    <citation type="journal article" date="2019" name="Int. J. Syst. Evol. Microbiol.">
        <title>The Global Catalogue of Microorganisms (GCM) 10K type strain sequencing project: providing services to taxonomists for standard genome sequencing and annotation.</title>
        <authorList>
            <consortium name="The Broad Institute Genomics Platform"/>
            <consortium name="The Broad Institute Genome Sequencing Center for Infectious Disease"/>
            <person name="Wu L."/>
            <person name="Ma J."/>
        </authorList>
    </citation>
    <scope>NUCLEOTIDE SEQUENCE [LARGE SCALE GENOMIC DNA]</scope>
    <source>
        <strain evidence="2">CCUG 66188</strain>
    </source>
</reference>